<dbReference type="KEGG" id="aqt:FN924_17830"/>
<accession>A0A516KKE9</accession>
<sequence length="275" mass="31957">MHLIDTKSWLFDYITKKTDRLEEDMLIQLDTICKKLTPHFPGVSEMDIHQHLLEHGLFVPWKQDKGTISTFLEQSYEMNTKTHLEWLKKEWQGPDVSVFLFPSDHTNPDFLREFNAVSGVSHTDKLFLFLPPQVETKKLQAVLTHEYHHICRLAKLKKQEEEFHLLDTIIAEGLAEYAVQEIVGIPYLSKWATLYSLEESERHWNDFLSENQFVEKGTRTHDKLLYGEPPLPPMIGYNCGYQIAKSSAEKESFSTVDLLSVDSQTVLQKSSFANR</sequence>
<reference evidence="2 3" key="1">
    <citation type="submission" date="2019-07" db="EMBL/GenBank/DDBJ databases">
        <authorList>
            <person name="Li J."/>
        </authorList>
    </citation>
    <scope>NUCLEOTIDE SEQUENCE [LARGE SCALE GENOMIC DNA]</scope>
    <source>
        <strain evidence="2 3">TKL69</strain>
    </source>
</reference>
<keyword evidence="2" id="KW-0378">Hydrolase</keyword>
<evidence type="ECO:0000313" key="3">
    <source>
        <dbReference type="Proteomes" id="UP000315215"/>
    </source>
</evidence>
<name>A0A516KKE9_9BACI</name>
<dbReference type="AlphaFoldDB" id="A0A516KKE9"/>
<keyword evidence="2" id="KW-0645">Protease</keyword>
<proteinExistence type="predicted"/>
<dbReference type="InterPro" id="IPR018728">
    <property type="entry name" value="DUF2268"/>
</dbReference>
<dbReference type="EMBL" id="CP041666">
    <property type="protein sequence ID" value="QDP41869.1"/>
    <property type="molecule type" value="Genomic_DNA"/>
</dbReference>
<dbReference type="GO" id="GO:0008233">
    <property type="term" value="F:peptidase activity"/>
    <property type="evidence" value="ECO:0007669"/>
    <property type="project" value="UniProtKB-KW"/>
</dbReference>
<organism evidence="2 3">
    <name type="scientific">Radiobacillus deserti</name>
    <dbReference type="NCBI Taxonomy" id="2594883"/>
    <lineage>
        <taxon>Bacteria</taxon>
        <taxon>Bacillati</taxon>
        <taxon>Bacillota</taxon>
        <taxon>Bacilli</taxon>
        <taxon>Bacillales</taxon>
        <taxon>Bacillaceae</taxon>
        <taxon>Radiobacillus</taxon>
    </lineage>
</organism>
<protein>
    <submittedName>
        <fullName evidence="2">Zn-dependent protease</fullName>
    </submittedName>
</protein>
<dbReference type="RefSeq" id="WP_143896837.1">
    <property type="nucleotide sequence ID" value="NZ_CP041666.1"/>
</dbReference>
<dbReference type="Proteomes" id="UP000315215">
    <property type="component" value="Chromosome"/>
</dbReference>
<dbReference type="GO" id="GO:0006508">
    <property type="term" value="P:proteolysis"/>
    <property type="evidence" value="ECO:0007669"/>
    <property type="project" value="UniProtKB-KW"/>
</dbReference>
<feature type="domain" description="DUF2268" evidence="1">
    <location>
        <begin position="82"/>
        <end position="267"/>
    </location>
</feature>
<keyword evidence="3" id="KW-1185">Reference proteome</keyword>
<gene>
    <name evidence="2" type="ORF">FN924_17830</name>
</gene>
<evidence type="ECO:0000259" key="1">
    <source>
        <dbReference type="Pfam" id="PF10026"/>
    </source>
</evidence>
<evidence type="ECO:0000313" key="2">
    <source>
        <dbReference type="EMBL" id="QDP41869.1"/>
    </source>
</evidence>
<dbReference type="Pfam" id="PF10026">
    <property type="entry name" value="DUF2268"/>
    <property type="match status" value="1"/>
</dbReference>
<dbReference type="OrthoDB" id="2449457at2"/>